<sequence length="188" mass="21408">MRDTPGYLHIFIHGFTMESQSETKSSKLDSVSLSDMHYYMIEFDEPKFMLSQVPQPEKKGTHLTESQLGHAFEAVVSKISNDEDVKALLIHMMKNNVIKTVLDKKRDMMLGPNVLRATFVFPNKAMLPSQKPMKVGMHSLSMVGKRFAVDKIEMIIMLKLNINLRELSEMDAIKVFEGFPHMCVAGML</sequence>
<dbReference type="GeneID" id="13436202"/>
<accession>R4WAR4</accession>
<evidence type="ECO:0000313" key="1">
    <source>
        <dbReference type="EMBL" id="BAM36033.1"/>
    </source>
</evidence>
<dbReference type="Proteomes" id="UP000157474">
    <property type="component" value="Segment"/>
</dbReference>
<protein>
    <submittedName>
        <fullName evidence="1">Matrix protein</fullName>
    </submittedName>
</protein>
<organism evidence="1 2">
    <name type="scientific">Persimmon virus A</name>
    <dbReference type="NCBI Taxonomy" id="1211480"/>
    <lineage>
        <taxon>Viruses</taxon>
        <taxon>Riboviria</taxon>
        <taxon>Orthornavirae</taxon>
        <taxon>Negarnaviricota</taxon>
        <taxon>Haploviricotina</taxon>
        <taxon>Monjiviricetes</taxon>
        <taxon>Mononegavirales</taxon>
        <taxon>Rhabdoviridae</taxon>
        <taxon>Betarhabdovirinae</taxon>
        <taxon>Alphacytorhabdovirus</taxon>
        <taxon>Alphacytorhabdovirus persimmon</taxon>
        <taxon>Cytorhabdovirus persimmon</taxon>
    </lineage>
</organism>
<keyword evidence="2" id="KW-1185">Reference proteome</keyword>
<reference evidence="1 2" key="1">
    <citation type="journal article" date="2013" name="J. Gen. Virol.">
        <title>Genetic characterization of novel putative rhabdovirus and dsRNA virus from Japanese persimmon.</title>
        <authorList>
            <person name="Ito T."/>
            <person name="Suzaki K."/>
            <person name="Nakano M."/>
        </authorList>
    </citation>
    <scope>NUCLEOTIDE SEQUENCE [LARGE SCALE GENOMIC DNA]</scope>
    <source>
        <strain evidence="2">persimmon isolate</strain>
    </source>
</reference>
<dbReference type="RefSeq" id="YP_006576504.1">
    <property type="nucleotide sequence ID" value="NC_018381.2"/>
</dbReference>
<dbReference type="KEGG" id="vg:13436202"/>
<name>R4WAR4_9RHAB</name>
<evidence type="ECO:0000313" key="2">
    <source>
        <dbReference type="Proteomes" id="UP000157474"/>
    </source>
</evidence>
<dbReference type="EMBL" id="AB735628">
    <property type="protein sequence ID" value="BAM36033.1"/>
    <property type="molecule type" value="Viral_cRNA"/>
</dbReference>
<proteinExistence type="predicted"/>